<sequence>MSVRERFVHRDRMQEHHHRMRWKTLEEGIQQLREVEVAVLEVLFGRGGQHDNDPDKVRCTGQMLGNLATLGPSQYATYIATIHPDNNRETVGSVANKLRNYESIINGPMQAQVSAVAKELREEIEGDERGGDREDGGDDEERNSSHVAPVRVTGPRVRAQQPPARERGYTPRADLWYFLR</sequence>
<evidence type="ECO:0000313" key="3">
    <source>
        <dbReference type="Proteomes" id="UP000269221"/>
    </source>
</evidence>
<reference evidence="2 3" key="1">
    <citation type="submission" date="2018-07" db="EMBL/GenBank/DDBJ databases">
        <title>A high quality draft genome assembly of the barn swallow (H. rustica rustica).</title>
        <authorList>
            <person name="Formenti G."/>
            <person name="Chiara M."/>
            <person name="Poveda L."/>
            <person name="Francoijs K.-J."/>
            <person name="Bonisoli-Alquati A."/>
            <person name="Canova L."/>
            <person name="Gianfranceschi L."/>
            <person name="Horner D.S."/>
            <person name="Saino N."/>
        </authorList>
    </citation>
    <scope>NUCLEOTIDE SEQUENCE [LARGE SCALE GENOMIC DNA]</scope>
    <source>
        <strain evidence="2">Chelidonia</strain>
        <tissue evidence="2">Blood</tissue>
    </source>
</reference>
<accession>A0A3M0JTG4</accession>
<comment type="caution">
    <text evidence="2">The sequence shown here is derived from an EMBL/GenBank/DDBJ whole genome shotgun (WGS) entry which is preliminary data.</text>
</comment>
<gene>
    <name evidence="2" type="ORF">DUI87_21584</name>
</gene>
<feature type="region of interest" description="Disordered" evidence="1">
    <location>
        <begin position="122"/>
        <end position="170"/>
    </location>
</feature>
<evidence type="ECO:0000256" key="1">
    <source>
        <dbReference type="SAM" id="MobiDB-lite"/>
    </source>
</evidence>
<protein>
    <submittedName>
        <fullName evidence="2">Uncharacterized protein</fullName>
    </submittedName>
</protein>
<dbReference type="Proteomes" id="UP000269221">
    <property type="component" value="Unassembled WGS sequence"/>
</dbReference>
<organism evidence="2 3">
    <name type="scientific">Hirundo rustica rustica</name>
    <dbReference type="NCBI Taxonomy" id="333673"/>
    <lineage>
        <taxon>Eukaryota</taxon>
        <taxon>Metazoa</taxon>
        <taxon>Chordata</taxon>
        <taxon>Craniata</taxon>
        <taxon>Vertebrata</taxon>
        <taxon>Euteleostomi</taxon>
        <taxon>Archelosauria</taxon>
        <taxon>Archosauria</taxon>
        <taxon>Dinosauria</taxon>
        <taxon>Saurischia</taxon>
        <taxon>Theropoda</taxon>
        <taxon>Coelurosauria</taxon>
        <taxon>Aves</taxon>
        <taxon>Neognathae</taxon>
        <taxon>Neoaves</taxon>
        <taxon>Telluraves</taxon>
        <taxon>Australaves</taxon>
        <taxon>Passeriformes</taxon>
        <taxon>Sylvioidea</taxon>
        <taxon>Hirundinidae</taxon>
        <taxon>Hirundo</taxon>
    </lineage>
</organism>
<dbReference type="EMBL" id="QRBI01000134">
    <property type="protein sequence ID" value="RMC02414.1"/>
    <property type="molecule type" value="Genomic_DNA"/>
</dbReference>
<feature type="compositionally biased region" description="Basic and acidic residues" evidence="1">
    <location>
        <begin position="122"/>
        <end position="134"/>
    </location>
</feature>
<dbReference type="AlphaFoldDB" id="A0A3M0JTG4"/>
<name>A0A3M0JTG4_HIRRU</name>
<keyword evidence="3" id="KW-1185">Reference proteome</keyword>
<proteinExistence type="predicted"/>
<evidence type="ECO:0000313" key="2">
    <source>
        <dbReference type="EMBL" id="RMC02414.1"/>
    </source>
</evidence>